<dbReference type="EMBL" id="BSOA01000043">
    <property type="protein sequence ID" value="GLQ89842.1"/>
    <property type="molecule type" value="Genomic_DNA"/>
</dbReference>
<dbReference type="Proteomes" id="UP001156627">
    <property type="component" value="Unassembled WGS sequence"/>
</dbReference>
<evidence type="ECO:0000259" key="1">
    <source>
        <dbReference type="Pfam" id="PF00535"/>
    </source>
</evidence>
<keyword evidence="3" id="KW-1185">Reference proteome</keyword>
<comment type="caution">
    <text evidence="2">The sequence shown here is derived from an EMBL/GenBank/DDBJ whole genome shotgun (WGS) entry which is preliminary data.</text>
</comment>
<evidence type="ECO:0000313" key="3">
    <source>
        <dbReference type="Proteomes" id="UP001156627"/>
    </source>
</evidence>
<dbReference type="Pfam" id="PF00535">
    <property type="entry name" value="Glycos_transf_2"/>
    <property type="match status" value="1"/>
</dbReference>
<dbReference type="InterPro" id="IPR001173">
    <property type="entry name" value="Glyco_trans_2-like"/>
</dbReference>
<dbReference type="PANTHER" id="PTHR43685:SF2">
    <property type="entry name" value="GLYCOSYLTRANSFERASE 2-LIKE DOMAIN-CONTAINING PROTEIN"/>
    <property type="match status" value="1"/>
</dbReference>
<feature type="domain" description="Glycosyltransferase 2-like" evidence="1">
    <location>
        <begin position="36"/>
        <end position="163"/>
    </location>
</feature>
<dbReference type="PANTHER" id="PTHR43685">
    <property type="entry name" value="GLYCOSYLTRANSFERASE"/>
    <property type="match status" value="1"/>
</dbReference>
<gene>
    <name evidence="2" type="ORF">GCM10007898_34170</name>
</gene>
<sequence length="295" mass="32888">MSYRLILGSAEGTGRPAASIIHRIRKLNQRALAPVSVVVPCFQCAHTIAQAVSSVASQKFRPAEVLLVDDGSGDGTLAQLKAIALQYPPGWIKVLAMPGNRGPAAARNWGWTHATQPWVAFLDADDSWHPHKLRLQMEAVNDDPRIALIAHDMNVQARYALAPALCYPIECRISRRGFSLFRRSFPTASIMLRRDVPFRFDENRRRAEDFLLWAQILLSGHRCARLNQVLASWHKPPFGAGGLSGDLTAMYLAAVDVRNTLHKQGLLSTGQLYAAHVMGLARHLRRCLRKWIRHG</sequence>
<dbReference type="SUPFAM" id="SSF53448">
    <property type="entry name" value="Nucleotide-diphospho-sugar transferases"/>
    <property type="match status" value="1"/>
</dbReference>
<proteinExistence type="predicted"/>
<dbReference type="RefSeq" id="WP_284333279.1">
    <property type="nucleotide sequence ID" value="NZ_BSOA01000043.1"/>
</dbReference>
<reference evidence="3" key="1">
    <citation type="journal article" date="2019" name="Int. J. Syst. Evol. Microbiol.">
        <title>The Global Catalogue of Microorganisms (GCM) 10K type strain sequencing project: providing services to taxonomists for standard genome sequencing and annotation.</title>
        <authorList>
            <consortium name="The Broad Institute Genomics Platform"/>
            <consortium name="The Broad Institute Genome Sequencing Center for Infectious Disease"/>
            <person name="Wu L."/>
            <person name="Ma J."/>
        </authorList>
    </citation>
    <scope>NUCLEOTIDE SEQUENCE [LARGE SCALE GENOMIC DNA]</scope>
    <source>
        <strain evidence="3">NBRC 111981</strain>
    </source>
</reference>
<organism evidence="2 3">
    <name type="scientific">Dyella flagellata</name>
    <dbReference type="NCBI Taxonomy" id="1867833"/>
    <lineage>
        <taxon>Bacteria</taxon>
        <taxon>Pseudomonadati</taxon>
        <taxon>Pseudomonadota</taxon>
        <taxon>Gammaproteobacteria</taxon>
        <taxon>Lysobacterales</taxon>
        <taxon>Rhodanobacteraceae</taxon>
        <taxon>Dyella</taxon>
    </lineage>
</organism>
<evidence type="ECO:0000313" key="2">
    <source>
        <dbReference type="EMBL" id="GLQ89842.1"/>
    </source>
</evidence>
<dbReference type="CDD" id="cd00761">
    <property type="entry name" value="Glyco_tranf_GTA_type"/>
    <property type="match status" value="1"/>
</dbReference>
<dbReference type="InterPro" id="IPR029044">
    <property type="entry name" value="Nucleotide-diphossugar_trans"/>
</dbReference>
<name>A0ABQ5XE98_9GAMM</name>
<accession>A0ABQ5XE98</accession>
<dbReference type="InterPro" id="IPR050834">
    <property type="entry name" value="Glycosyltransf_2"/>
</dbReference>
<dbReference type="Gene3D" id="3.90.550.10">
    <property type="entry name" value="Spore Coat Polysaccharide Biosynthesis Protein SpsA, Chain A"/>
    <property type="match status" value="1"/>
</dbReference>
<protein>
    <recommendedName>
        <fullName evidence="1">Glycosyltransferase 2-like domain-containing protein</fullName>
    </recommendedName>
</protein>